<dbReference type="InterPro" id="IPR040016">
    <property type="entry name" value="XPO6"/>
</dbReference>
<evidence type="ECO:0000256" key="8">
    <source>
        <dbReference type="SAM" id="MobiDB-lite"/>
    </source>
</evidence>
<evidence type="ECO:0000256" key="6">
    <source>
        <dbReference type="ARBA" id="ARBA00022927"/>
    </source>
</evidence>
<dbReference type="STRING" id="1344416.A0A138ZZP0"/>
<keyword evidence="6" id="KW-0653">Protein transport</keyword>
<feature type="compositionally biased region" description="Pro residues" evidence="8">
    <location>
        <begin position="416"/>
        <end position="426"/>
    </location>
</feature>
<dbReference type="GO" id="GO:0005049">
    <property type="term" value="F:nuclear export signal receptor activity"/>
    <property type="evidence" value="ECO:0007669"/>
    <property type="project" value="InterPro"/>
</dbReference>
<keyword evidence="5" id="KW-0963">Cytoplasm</keyword>
<dbReference type="AlphaFoldDB" id="A0A138ZZP0"/>
<evidence type="ECO:0000256" key="7">
    <source>
        <dbReference type="ARBA" id="ARBA00023242"/>
    </source>
</evidence>
<name>A0A138ZZP0_GONPJ</name>
<dbReference type="InterPro" id="IPR011989">
    <property type="entry name" value="ARM-like"/>
</dbReference>
<gene>
    <name evidence="9" type="ORF">M427DRAFT_38075</name>
</gene>
<sequence>MTLLVSFSDASAATLPSPFVFNKLVRVVALCVGREWYPDRSWPDAFENTLAPMFMEGVSRALGQPSSPPSPPRNPGDYTLLHSSLALFRSLCEEALSSTPSNGRDPSRRQMLTEQVLSRASWILESCCKSLDAILESSGVVLDPSAHSQTPYPSPANSDKAPPSPLSSWTGATSTTPTPTTTITRWEHPSSHSATQCAQISLSITAILLAYPVPWHLVRPEYVATIGRFAQLMDGELAGGALACLEELVARVRLLAGTSEEVNFLKEVGQAVVGTVECAIIAREGGTQDVEDGNCGKIERSARVASVLRAFVGQHWHRAETSSISAPVTSPLLPNSSDSYSFQFPIEHFLDLLLRFTAQQPPVEPLAHSMDVWIALTDWLTGTACGSGGSAAGTPVSLRRSNPSSPASTIRSPTSPLLPSPTVAPPSPFSPRGELVYRPRLVSLFDILLQRVLASASSDPGALDRIDDAHPDTEDGLTEWDELISAWATVIGKIAELYPGDALSRLASAFAAVAGEWERCSTTGAVWDRRSKRLAKDLRTLATGFGRVSHLFVADFEANFAATGQLIEKFLSLLAGVAGGWKRPAEAGKL</sequence>
<protein>
    <recommendedName>
        <fullName evidence="11">Exportin-1/Importin-beta-like domain-containing protein</fullName>
    </recommendedName>
</protein>
<dbReference type="PANTHER" id="PTHR21452:SF4">
    <property type="entry name" value="EXPORTIN-6"/>
    <property type="match status" value="1"/>
</dbReference>
<feature type="compositionally biased region" description="Polar residues" evidence="8">
    <location>
        <begin position="399"/>
        <end position="411"/>
    </location>
</feature>
<evidence type="ECO:0000313" key="10">
    <source>
        <dbReference type="Proteomes" id="UP000070544"/>
    </source>
</evidence>
<accession>A0A138ZZP0</accession>
<feature type="compositionally biased region" description="Low complexity" evidence="8">
    <location>
        <begin position="170"/>
        <end position="184"/>
    </location>
</feature>
<evidence type="ECO:0000256" key="1">
    <source>
        <dbReference type="ARBA" id="ARBA00004123"/>
    </source>
</evidence>
<keyword evidence="10" id="KW-1185">Reference proteome</keyword>
<dbReference type="OrthoDB" id="10261013at2759"/>
<comment type="subcellular location">
    <subcellularLocation>
        <location evidence="2">Cytoplasm</location>
    </subcellularLocation>
    <subcellularLocation>
        <location evidence="1">Nucleus</location>
    </subcellularLocation>
</comment>
<dbReference type="SUPFAM" id="SSF48371">
    <property type="entry name" value="ARM repeat"/>
    <property type="match status" value="1"/>
</dbReference>
<feature type="region of interest" description="Disordered" evidence="8">
    <location>
        <begin position="389"/>
        <end position="426"/>
    </location>
</feature>
<organism evidence="9 10">
    <name type="scientific">Gonapodya prolifera (strain JEL478)</name>
    <name type="common">Monoblepharis prolifera</name>
    <dbReference type="NCBI Taxonomy" id="1344416"/>
    <lineage>
        <taxon>Eukaryota</taxon>
        <taxon>Fungi</taxon>
        <taxon>Fungi incertae sedis</taxon>
        <taxon>Chytridiomycota</taxon>
        <taxon>Chytridiomycota incertae sedis</taxon>
        <taxon>Monoblepharidomycetes</taxon>
        <taxon>Monoblepharidales</taxon>
        <taxon>Gonapodyaceae</taxon>
        <taxon>Gonapodya</taxon>
    </lineage>
</organism>
<dbReference type="GO" id="GO:0006611">
    <property type="term" value="P:protein export from nucleus"/>
    <property type="evidence" value="ECO:0007669"/>
    <property type="project" value="InterPro"/>
</dbReference>
<comment type="similarity">
    <text evidence="3">Belongs to the exportin family.</text>
</comment>
<evidence type="ECO:0000256" key="3">
    <source>
        <dbReference type="ARBA" id="ARBA00009466"/>
    </source>
</evidence>
<evidence type="ECO:0000256" key="4">
    <source>
        <dbReference type="ARBA" id="ARBA00022448"/>
    </source>
</evidence>
<feature type="region of interest" description="Disordered" evidence="8">
    <location>
        <begin position="144"/>
        <end position="190"/>
    </location>
</feature>
<keyword evidence="4" id="KW-0813">Transport</keyword>
<dbReference type="PANTHER" id="PTHR21452">
    <property type="entry name" value="EXPORTIN-6"/>
    <property type="match status" value="1"/>
</dbReference>
<evidence type="ECO:0008006" key="11">
    <source>
        <dbReference type="Google" id="ProtNLM"/>
    </source>
</evidence>
<dbReference type="Gene3D" id="1.25.10.10">
    <property type="entry name" value="Leucine-rich Repeat Variant"/>
    <property type="match status" value="1"/>
</dbReference>
<proteinExistence type="inferred from homology"/>
<dbReference type="GO" id="GO:0005634">
    <property type="term" value="C:nucleus"/>
    <property type="evidence" value="ECO:0007669"/>
    <property type="project" value="UniProtKB-SubCell"/>
</dbReference>
<dbReference type="Proteomes" id="UP000070544">
    <property type="component" value="Unassembled WGS sequence"/>
</dbReference>
<dbReference type="InterPro" id="IPR016024">
    <property type="entry name" value="ARM-type_fold"/>
</dbReference>
<reference evidence="9 10" key="1">
    <citation type="journal article" date="2015" name="Genome Biol. Evol.">
        <title>Phylogenomic analyses indicate that early fungi evolved digesting cell walls of algal ancestors of land plants.</title>
        <authorList>
            <person name="Chang Y."/>
            <person name="Wang S."/>
            <person name="Sekimoto S."/>
            <person name="Aerts A.L."/>
            <person name="Choi C."/>
            <person name="Clum A."/>
            <person name="LaButti K.M."/>
            <person name="Lindquist E.A."/>
            <person name="Yee Ngan C."/>
            <person name="Ohm R.A."/>
            <person name="Salamov A.A."/>
            <person name="Grigoriev I.V."/>
            <person name="Spatafora J.W."/>
            <person name="Berbee M.L."/>
        </authorList>
    </citation>
    <scope>NUCLEOTIDE SEQUENCE [LARGE SCALE GENOMIC DNA]</scope>
    <source>
        <strain evidence="9 10">JEL478</strain>
    </source>
</reference>
<dbReference type="EMBL" id="KQ965842">
    <property type="protein sequence ID" value="KXS09977.1"/>
    <property type="molecule type" value="Genomic_DNA"/>
</dbReference>
<evidence type="ECO:0000256" key="2">
    <source>
        <dbReference type="ARBA" id="ARBA00004496"/>
    </source>
</evidence>
<evidence type="ECO:0000256" key="5">
    <source>
        <dbReference type="ARBA" id="ARBA00022490"/>
    </source>
</evidence>
<dbReference type="GO" id="GO:0005737">
    <property type="term" value="C:cytoplasm"/>
    <property type="evidence" value="ECO:0007669"/>
    <property type="project" value="UniProtKB-SubCell"/>
</dbReference>
<feature type="compositionally biased region" description="Polar residues" evidence="8">
    <location>
        <begin position="146"/>
        <end position="157"/>
    </location>
</feature>
<keyword evidence="7" id="KW-0539">Nucleus</keyword>
<evidence type="ECO:0000313" key="9">
    <source>
        <dbReference type="EMBL" id="KXS09977.1"/>
    </source>
</evidence>